<gene>
    <name evidence="8" type="primary">traF</name>
    <name evidence="8" type="ORF">GTK09_25160</name>
</gene>
<dbReference type="NCBIfam" id="NF010412">
    <property type="entry name" value="PRK13838.1"/>
    <property type="match status" value="1"/>
</dbReference>
<keyword evidence="4" id="KW-0574">Periplasm</keyword>
<organism evidence="8 9">
    <name type="scientific">Jiella pacifica</name>
    <dbReference type="NCBI Taxonomy" id="2696469"/>
    <lineage>
        <taxon>Bacteria</taxon>
        <taxon>Pseudomonadati</taxon>
        <taxon>Pseudomonadota</taxon>
        <taxon>Alphaproteobacteria</taxon>
        <taxon>Hyphomicrobiales</taxon>
        <taxon>Aurantimonadaceae</taxon>
        <taxon>Jiella</taxon>
    </lineage>
</organism>
<dbReference type="GO" id="GO:0042597">
    <property type="term" value="C:periplasmic space"/>
    <property type="evidence" value="ECO:0007669"/>
    <property type="project" value="UniProtKB-SubCell"/>
</dbReference>
<proteinExistence type="inferred from homology"/>
<evidence type="ECO:0000256" key="2">
    <source>
        <dbReference type="ARBA" id="ARBA00005849"/>
    </source>
</evidence>
<keyword evidence="6" id="KW-0472">Membrane</keyword>
<dbReference type="SUPFAM" id="SSF51306">
    <property type="entry name" value="LexA/Signal peptidase"/>
    <property type="match status" value="1"/>
</dbReference>
<evidence type="ECO:0000256" key="4">
    <source>
        <dbReference type="ARBA" id="ARBA00022764"/>
    </source>
</evidence>
<keyword evidence="6" id="KW-0812">Transmembrane</keyword>
<keyword evidence="3" id="KW-0732">Signal</keyword>
<feature type="transmembrane region" description="Helical" evidence="6">
    <location>
        <begin position="7"/>
        <end position="29"/>
    </location>
</feature>
<dbReference type="AlphaFoldDB" id="A0A6N9T8F0"/>
<dbReference type="RefSeq" id="WP_163466160.1">
    <property type="nucleotide sequence ID" value="NZ_JAAAMG010000036.1"/>
</dbReference>
<protein>
    <submittedName>
        <fullName evidence="8">Conjugative transfer signal peptidase TraF</fullName>
    </submittedName>
</protein>
<evidence type="ECO:0000313" key="9">
    <source>
        <dbReference type="Proteomes" id="UP000469011"/>
    </source>
</evidence>
<dbReference type="Pfam" id="PF10502">
    <property type="entry name" value="Peptidase_S26"/>
    <property type="match status" value="1"/>
</dbReference>
<name>A0A6N9T8F0_9HYPH</name>
<dbReference type="GO" id="GO:0006465">
    <property type="term" value="P:signal peptide processing"/>
    <property type="evidence" value="ECO:0007669"/>
    <property type="project" value="InterPro"/>
</dbReference>
<evidence type="ECO:0000256" key="3">
    <source>
        <dbReference type="ARBA" id="ARBA00022729"/>
    </source>
</evidence>
<evidence type="ECO:0000256" key="6">
    <source>
        <dbReference type="SAM" id="Phobius"/>
    </source>
</evidence>
<dbReference type="Proteomes" id="UP000469011">
    <property type="component" value="Unassembled WGS sequence"/>
</dbReference>
<evidence type="ECO:0000256" key="1">
    <source>
        <dbReference type="ARBA" id="ARBA00004418"/>
    </source>
</evidence>
<sequence>MITRGRFAVLTVLVSLPIVVFIAGVWGGFRINFSPSYPLGLWRIETIQRDVQIGDRVFICPPRNATFELARKRGYLRQGLCPGWLSPLIKTVVATSGHRVGVAASISIDGRDLPHSDLQAADGSGRSLPPYPGGVVPSGFLFLHSPFKGSYDSRYFGPILAKGVLGLATPILTFGP</sequence>
<keyword evidence="9" id="KW-1185">Reference proteome</keyword>
<dbReference type="GO" id="GO:0004252">
    <property type="term" value="F:serine-type endopeptidase activity"/>
    <property type="evidence" value="ECO:0007669"/>
    <property type="project" value="InterPro"/>
</dbReference>
<dbReference type="Gene3D" id="2.10.109.10">
    <property type="entry name" value="Umud Fragment, subunit A"/>
    <property type="match status" value="1"/>
</dbReference>
<feature type="domain" description="Peptidase S26" evidence="7">
    <location>
        <begin position="9"/>
        <end position="169"/>
    </location>
</feature>
<dbReference type="EMBL" id="JAAAMG010000036">
    <property type="protein sequence ID" value="NDW07704.1"/>
    <property type="molecule type" value="Genomic_DNA"/>
</dbReference>
<evidence type="ECO:0000256" key="5">
    <source>
        <dbReference type="ARBA" id="ARBA00022971"/>
    </source>
</evidence>
<evidence type="ECO:0000313" key="8">
    <source>
        <dbReference type="EMBL" id="NDW07704.1"/>
    </source>
</evidence>
<dbReference type="NCBIfam" id="TIGR02771">
    <property type="entry name" value="TraF_Ti"/>
    <property type="match status" value="1"/>
</dbReference>
<evidence type="ECO:0000259" key="7">
    <source>
        <dbReference type="Pfam" id="PF10502"/>
    </source>
</evidence>
<comment type="subcellular location">
    <subcellularLocation>
        <location evidence="1">Periplasm</location>
    </subcellularLocation>
</comment>
<reference evidence="8 9" key="1">
    <citation type="submission" date="2020-01" db="EMBL/GenBank/DDBJ databases">
        <title>Jiella pacifica sp. nov.</title>
        <authorList>
            <person name="Xue Z."/>
            <person name="Zhu S."/>
            <person name="Chen J."/>
            <person name="Yang J."/>
        </authorList>
    </citation>
    <scope>NUCLEOTIDE SEQUENCE [LARGE SCALE GENOMIC DNA]</scope>
    <source>
        <strain evidence="8 9">40Bstr34</strain>
    </source>
</reference>
<keyword evidence="6" id="KW-1133">Transmembrane helix</keyword>
<keyword evidence="5" id="KW-0184">Conjugation</keyword>
<comment type="caution">
    <text evidence="8">The sequence shown here is derived from an EMBL/GenBank/DDBJ whole genome shotgun (WGS) entry which is preliminary data.</text>
</comment>
<comment type="similarity">
    <text evidence="2">Belongs to the peptidase S26C family.</text>
</comment>
<dbReference type="InterPro" id="IPR036286">
    <property type="entry name" value="LexA/Signal_pep-like_sf"/>
</dbReference>
<dbReference type="InterPro" id="IPR014139">
    <property type="entry name" value="Peptidase_S26C_TraF"/>
</dbReference>
<accession>A0A6N9T8F0</accession>
<dbReference type="InterPro" id="IPR019533">
    <property type="entry name" value="Peptidase_S26"/>
</dbReference>